<protein>
    <recommendedName>
        <fullName evidence="1">Transposase Synechocystis PCC 6803 domain-containing protein</fullName>
    </recommendedName>
</protein>
<keyword evidence="3" id="KW-1185">Reference proteome</keyword>
<dbReference type="InterPro" id="IPR002622">
    <property type="entry name" value="Transposase_14"/>
</dbReference>
<dbReference type="InterPro" id="IPR036388">
    <property type="entry name" value="WH-like_DNA-bd_sf"/>
</dbReference>
<name>A0ABX2D7B8_9CYAN</name>
<evidence type="ECO:0000313" key="2">
    <source>
        <dbReference type="EMBL" id="NQE38564.1"/>
    </source>
</evidence>
<dbReference type="Proteomes" id="UP000702425">
    <property type="component" value="Unassembled WGS sequence"/>
</dbReference>
<evidence type="ECO:0000313" key="3">
    <source>
        <dbReference type="Proteomes" id="UP000702425"/>
    </source>
</evidence>
<dbReference type="InterPro" id="IPR009057">
    <property type="entry name" value="Homeodomain-like_sf"/>
</dbReference>
<dbReference type="EMBL" id="SRRZ01000258">
    <property type="protein sequence ID" value="NQE38564.1"/>
    <property type="molecule type" value="Genomic_DNA"/>
</dbReference>
<reference evidence="2 3" key="1">
    <citation type="journal article" date="2020" name="Sci. Rep.">
        <title>A novel cyanobacterial geosmin producer, revising GeoA distribution and dispersion patterns in Bacteria.</title>
        <authorList>
            <person name="Churro C."/>
            <person name="Semedo-Aguiar A.P."/>
            <person name="Silva A.D."/>
            <person name="Pereira-Leal J.B."/>
            <person name="Leite R.B."/>
        </authorList>
    </citation>
    <scope>NUCLEOTIDE SEQUENCE [LARGE SCALE GENOMIC DNA]</scope>
    <source>
        <strain evidence="2 3">IPMA8</strain>
    </source>
</reference>
<accession>A0ABX2D7B8</accession>
<dbReference type="Gene3D" id="1.10.10.10">
    <property type="entry name" value="Winged helix-like DNA-binding domain superfamily/Winged helix DNA-binding domain"/>
    <property type="match status" value="1"/>
</dbReference>
<gene>
    <name evidence="2" type="ORF">E5S67_06349</name>
</gene>
<feature type="domain" description="Transposase Synechocystis PCC 6803" evidence="1">
    <location>
        <begin position="3"/>
        <end position="127"/>
    </location>
</feature>
<organism evidence="2 3">
    <name type="scientific">Microcoleus asticus IPMA8</name>
    <dbReference type="NCBI Taxonomy" id="2563858"/>
    <lineage>
        <taxon>Bacteria</taxon>
        <taxon>Bacillati</taxon>
        <taxon>Cyanobacteriota</taxon>
        <taxon>Cyanophyceae</taxon>
        <taxon>Oscillatoriophycideae</taxon>
        <taxon>Oscillatoriales</taxon>
        <taxon>Microcoleaceae</taxon>
        <taxon>Microcoleus</taxon>
        <taxon>Microcoleus asticus</taxon>
    </lineage>
</organism>
<sequence length="130" mass="14965">MRAYSLDLRQKIVDAYAEGNLSQRQLPKQFRVALSFVQKLFKQQPQTGSIAPKQRTQQTPTKLNAQQLAVLGQLVEDNNDATLAELCHLLEQKTQVRIGRSTLDRMLRKLNTTLKKTLYPSEKESERVQR</sequence>
<comment type="caution">
    <text evidence="2">The sequence shown here is derived from an EMBL/GenBank/DDBJ whole genome shotgun (WGS) entry which is preliminary data.</text>
</comment>
<proteinExistence type="predicted"/>
<dbReference type="SUPFAM" id="SSF46689">
    <property type="entry name" value="Homeodomain-like"/>
    <property type="match status" value="1"/>
</dbReference>
<dbReference type="Pfam" id="PF01710">
    <property type="entry name" value="HTH_Tnp_IS630"/>
    <property type="match status" value="1"/>
</dbReference>
<evidence type="ECO:0000259" key="1">
    <source>
        <dbReference type="Pfam" id="PF01710"/>
    </source>
</evidence>